<feature type="region of interest" description="Disordered" evidence="1">
    <location>
        <begin position="1"/>
        <end position="131"/>
    </location>
</feature>
<evidence type="ECO:0000313" key="2">
    <source>
        <dbReference type="Proteomes" id="UP001652624"/>
    </source>
</evidence>
<sequence>MSSERRRRGLAGGRGRRGREKPGCVPRRTAGGGGFPRLRPPPAGARRPHRRLGQAAAPGPRPAPAARPRPLGPPAPAGSRRASSRPRPPFGSRSPGSSGGGGMARARGQAPGSGGRRRRRGGAGPGPRGESAGLLLLLLQVLPPGAAAGPGRRGPRGGGVCWPGAAPAFPRDARLLLLLPPPPLRPPSPAPAASASRMDALPRGGLSLKEEPLLPSGLGSVRSWMQGAGILDAGTAAQRCLCTQALGTHFTAMVDVPQELLLSLSLGCSTADSGCVGLGRARLIDLVWD</sequence>
<evidence type="ECO:0000313" key="3">
    <source>
        <dbReference type="RefSeq" id="XP_060057708.1"/>
    </source>
</evidence>
<evidence type="ECO:0000256" key="1">
    <source>
        <dbReference type="SAM" id="MobiDB-lite"/>
    </source>
</evidence>
<proteinExistence type="predicted"/>
<keyword evidence="2" id="KW-1185">Reference proteome</keyword>
<feature type="compositionally biased region" description="Basic residues" evidence="1">
    <location>
        <begin position="1"/>
        <end position="19"/>
    </location>
</feature>
<name>A0ABM3Y9F2_ERIEU</name>
<accession>A0ABM3Y9F2</accession>
<reference evidence="3" key="2">
    <citation type="submission" date="2025-08" db="UniProtKB">
        <authorList>
            <consortium name="RefSeq"/>
        </authorList>
    </citation>
    <scope>IDENTIFICATION</scope>
</reference>
<feature type="compositionally biased region" description="Pro residues" evidence="1">
    <location>
        <begin position="59"/>
        <end position="76"/>
    </location>
</feature>
<protein>
    <submittedName>
        <fullName evidence="3">Transcription factor COE4</fullName>
    </submittedName>
</protein>
<dbReference type="GeneID" id="132541368"/>
<organism evidence="2 3">
    <name type="scientific">Erinaceus europaeus</name>
    <name type="common">Western European hedgehog</name>
    <dbReference type="NCBI Taxonomy" id="9365"/>
    <lineage>
        <taxon>Eukaryota</taxon>
        <taxon>Metazoa</taxon>
        <taxon>Chordata</taxon>
        <taxon>Craniata</taxon>
        <taxon>Vertebrata</taxon>
        <taxon>Euteleostomi</taxon>
        <taxon>Mammalia</taxon>
        <taxon>Eutheria</taxon>
        <taxon>Laurasiatheria</taxon>
        <taxon>Eulipotyphla</taxon>
        <taxon>Erinaceidae</taxon>
        <taxon>Erinaceinae</taxon>
        <taxon>Erinaceus</taxon>
    </lineage>
</organism>
<reference evidence="2" key="1">
    <citation type="submission" date="2025-05" db="UniProtKB">
        <authorList>
            <consortium name="RefSeq"/>
        </authorList>
    </citation>
    <scope>NUCLEOTIDE SEQUENCE [LARGE SCALE GENOMIC DNA]</scope>
</reference>
<dbReference type="RefSeq" id="XP_060057708.1">
    <property type="nucleotide sequence ID" value="XM_060201725.1"/>
</dbReference>
<dbReference type="Proteomes" id="UP001652624">
    <property type="component" value="Chromosome 1"/>
</dbReference>
<gene>
    <name evidence="3" type="primary">EBF4</name>
</gene>